<dbReference type="Proteomes" id="UP000199524">
    <property type="component" value="Chromosome I"/>
</dbReference>
<reference evidence="3" key="1">
    <citation type="submission" date="2016-10" db="EMBL/GenBank/DDBJ databases">
        <authorList>
            <person name="Varghese N."/>
            <person name="Submissions S."/>
        </authorList>
    </citation>
    <scope>NUCLEOTIDE SEQUENCE [LARGE SCALE GENOMIC DNA]</scope>
    <source>
        <strain evidence="3">ATCC 23835</strain>
    </source>
</reference>
<dbReference type="GeneID" id="300209445"/>
<dbReference type="InterPro" id="IPR021844">
    <property type="entry name" value="Integr_conj_element_PFL4704"/>
</dbReference>
<keyword evidence="3" id="KW-1185">Reference proteome</keyword>
<feature type="region of interest" description="Disordered" evidence="1">
    <location>
        <begin position="122"/>
        <end position="147"/>
    </location>
</feature>
<name>A0A1H1YQ27_9PSED</name>
<protein>
    <submittedName>
        <fullName evidence="2">Integrating conjugative element protein, PFL_4704 family</fullName>
    </submittedName>
</protein>
<sequence>MRHTCFFIALCLGHGAAHGVELMTWERLPLAVPLQVGQERVLFIDQNVRVGVPRSLGDKLRIQSTGGTLYLRANAPIEPTRLQLQDVHSGELILIDIAASDRQGATALEPIRIVKGVTRPARYAGASTTSPRKDRNERTDKAHTSRETPIPVTLTRYAAQNLYAPLRTVEPLPDVVAMQLRRSPDLSSLLPSQPVSPHLLGAWQLDDYIVSAVRLKNLAKTTLALDPRELQGDFISATFQHAYLGASGQPSDTTVVYLVTRGRDLAQSLLPTISPFGGEQRANTLRGNADEK</sequence>
<dbReference type="EMBL" id="LT629777">
    <property type="protein sequence ID" value="SDT23422.1"/>
    <property type="molecule type" value="Genomic_DNA"/>
</dbReference>
<evidence type="ECO:0000256" key="1">
    <source>
        <dbReference type="SAM" id="MobiDB-lite"/>
    </source>
</evidence>
<proteinExistence type="predicted"/>
<evidence type="ECO:0000313" key="3">
    <source>
        <dbReference type="Proteomes" id="UP000199524"/>
    </source>
</evidence>
<dbReference type="AlphaFoldDB" id="A0A1H1YQ27"/>
<accession>A0A1H1YQ27</accession>
<feature type="compositionally biased region" description="Basic and acidic residues" evidence="1">
    <location>
        <begin position="131"/>
        <end position="146"/>
    </location>
</feature>
<dbReference type="Pfam" id="PF11920">
    <property type="entry name" value="DUF3438"/>
    <property type="match status" value="1"/>
</dbReference>
<organism evidence="2 3">
    <name type="scientific">Pseudomonas asplenii</name>
    <dbReference type="NCBI Taxonomy" id="53407"/>
    <lineage>
        <taxon>Bacteria</taxon>
        <taxon>Pseudomonadati</taxon>
        <taxon>Pseudomonadota</taxon>
        <taxon>Gammaproteobacteria</taxon>
        <taxon>Pseudomonadales</taxon>
        <taxon>Pseudomonadaceae</taxon>
        <taxon>Pseudomonas</taxon>
    </lineage>
</organism>
<gene>
    <name evidence="2" type="ORF">SAMN05216598_4560</name>
</gene>
<dbReference type="NCBIfam" id="TIGR03749">
    <property type="entry name" value="conj_TIGR03749"/>
    <property type="match status" value="1"/>
</dbReference>
<dbReference type="RefSeq" id="WP_090209066.1">
    <property type="nucleotide sequence ID" value="NZ_LT629777.1"/>
</dbReference>
<evidence type="ECO:0000313" key="2">
    <source>
        <dbReference type="EMBL" id="SDT23422.1"/>
    </source>
</evidence>